<feature type="domain" description="Methylamine utilisation protein MauE" evidence="6">
    <location>
        <begin position="15"/>
        <end position="141"/>
    </location>
</feature>
<organism evidence="7 8">
    <name type="scientific">Sphingobacterium alimentarium</name>
    <dbReference type="NCBI Taxonomy" id="797292"/>
    <lineage>
        <taxon>Bacteria</taxon>
        <taxon>Pseudomonadati</taxon>
        <taxon>Bacteroidota</taxon>
        <taxon>Sphingobacteriia</taxon>
        <taxon>Sphingobacteriales</taxon>
        <taxon>Sphingobacteriaceae</taxon>
        <taxon>Sphingobacterium</taxon>
    </lineage>
</organism>
<evidence type="ECO:0000256" key="2">
    <source>
        <dbReference type="ARBA" id="ARBA00022692"/>
    </source>
</evidence>
<dbReference type="GO" id="GO:0016020">
    <property type="term" value="C:membrane"/>
    <property type="evidence" value="ECO:0007669"/>
    <property type="project" value="UniProtKB-SubCell"/>
</dbReference>
<dbReference type="EMBL" id="SMBZ01000067">
    <property type="protein sequence ID" value="TCV05957.1"/>
    <property type="molecule type" value="Genomic_DNA"/>
</dbReference>
<dbReference type="RefSeq" id="WP_132779098.1">
    <property type="nucleotide sequence ID" value="NZ_SMBZ01000067.1"/>
</dbReference>
<feature type="transmembrane region" description="Helical" evidence="5">
    <location>
        <begin position="81"/>
        <end position="106"/>
    </location>
</feature>
<dbReference type="Proteomes" id="UP000295197">
    <property type="component" value="Unassembled WGS sequence"/>
</dbReference>
<dbReference type="GO" id="GO:0030416">
    <property type="term" value="P:methylamine metabolic process"/>
    <property type="evidence" value="ECO:0007669"/>
    <property type="project" value="InterPro"/>
</dbReference>
<comment type="subcellular location">
    <subcellularLocation>
        <location evidence="1">Membrane</location>
        <topology evidence="1">Multi-pass membrane protein</topology>
    </subcellularLocation>
</comment>
<dbReference type="Pfam" id="PF07291">
    <property type="entry name" value="MauE"/>
    <property type="match status" value="1"/>
</dbReference>
<proteinExistence type="predicted"/>
<gene>
    <name evidence="7" type="ORF">EDC17_10673</name>
</gene>
<dbReference type="UniPathway" id="UPA00895"/>
<keyword evidence="2 5" id="KW-0812">Transmembrane</keyword>
<accession>A0A4R3VNY7</accession>
<evidence type="ECO:0000256" key="4">
    <source>
        <dbReference type="ARBA" id="ARBA00023136"/>
    </source>
</evidence>
<protein>
    <submittedName>
        <fullName evidence="7">Methylamine utilization protein MauE</fullName>
    </submittedName>
</protein>
<keyword evidence="8" id="KW-1185">Reference proteome</keyword>
<evidence type="ECO:0000313" key="7">
    <source>
        <dbReference type="EMBL" id="TCV05957.1"/>
    </source>
</evidence>
<dbReference type="InterPro" id="IPR009908">
    <property type="entry name" value="Methylamine_util_MauE"/>
</dbReference>
<keyword evidence="3 5" id="KW-1133">Transmembrane helix</keyword>
<feature type="transmembrane region" description="Helical" evidence="5">
    <location>
        <begin position="58"/>
        <end position="75"/>
    </location>
</feature>
<evidence type="ECO:0000259" key="6">
    <source>
        <dbReference type="Pfam" id="PF07291"/>
    </source>
</evidence>
<evidence type="ECO:0000313" key="8">
    <source>
        <dbReference type="Proteomes" id="UP000295197"/>
    </source>
</evidence>
<evidence type="ECO:0000256" key="3">
    <source>
        <dbReference type="ARBA" id="ARBA00022989"/>
    </source>
</evidence>
<feature type="transmembrane region" description="Helical" evidence="5">
    <location>
        <begin position="126"/>
        <end position="146"/>
    </location>
</feature>
<evidence type="ECO:0000256" key="1">
    <source>
        <dbReference type="ARBA" id="ARBA00004141"/>
    </source>
</evidence>
<sequence>MNKGKHFESIKKQPYLIFGITILLLLLWVPTSIHKLIDFESFKNDIYRHPISLSLSKLIIYSLPIIELLTAFLIVTPKYRLFGFIASTFLMTVFTLYIASALLNVWDRLPCGCGLIIAHLNWQEHLWFNIVFLILSITAWYLQIIVTTKSGS</sequence>
<keyword evidence="4 5" id="KW-0472">Membrane</keyword>
<feature type="transmembrane region" description="Helical" evidence="5">
    <location>
        <begin position="15"/>
        <end position="37"/>
    </location>
</feature>
<evidence type="ECO:0000256" key="5">
    <source>
        <dbReference type="SAM" id="Phobius"/>
    </source>
</evidence>
<reference evidence="7 8" key="1">
    <citation type="submission" date="2019-03" db="EMBL/GenBank/DDBJ databases">
        <title>Genomic Encyclopedia of Type Strains, Phase IV (KMG-IV): sequencing the most valuable type-strain genomes for metagenomic binning, comparative biology and taxonomic classification.</title>
        <authorList>
            <person name="Goeker M."/>
        </authorList>
    </citation>
    <scope>NUCLEOTIDE SEQUENCE [LARGE SCALE GENOMIC DNA]</scope>
    <source>
        <strain evidence="7 8">DSM 22362</strain>
    </source>
</reference>
<dbReference type="OrthoDB" id="673785at2"/>
<name>A0A4R3VNY7_9SPHI</name>
<comment type="caution">
    <text evidence="7">The sequence shown here is derived from an EMBL/GenBank/DDBJ whole genome shotgun (WGS) entry which is preliminary data.</text>
</comment>
<dbReference type="AlphaFoldDB" id="A0A4R3VNY7"/>